<dbReference type="InterPro" id="IPR001611">
    <property type="entry name" value="Leu-rich_rpt"/>
</dbReference>
<dbReference type="InterPro" id="IPR032675">
    <property type="entry name" value="LRR_dom_sf"/>
</dbReference>
<dbReference type="PANTHER" id="PTHR13318">
    <property type="entry name" value="PARTNER OF PAIRED, ISOFORM B-RELATED"/>
    <property type="match status" value="1"/>
</dbReference>
<dbReference type="Proteomes" id="UP001162162">
    <property type="component" value="Unassembled WGS sequence"/>
</dbReference>
<keyword evidence="3" id="KW-1185">Reference proteome</keyword>
<dbReference type="AlphaFoldDB" id="A0AAV8Z0E3"/>
<accession>A0AAV8Z0E3</accession>
<reference evidence="2" key="1">
    <citation type="journal article" date="2023" name="Insect Mol. Biol.">
        <title>Genome sequencing provides insights into the evolution of gene families encoding plant cell wall-degrading enzymes in longhorned beetles.</title>
        <authorList>
            <person name="Shin N.R."/>
            <person name="Okamura Y."/>
            <person name="Kirsch R."/>
            <person name="Pauchet Y."/>
        </authorList>
    </citation>
    <scope>NUCLEOTIDE SEQUENCE</scope>
    <source>
        <strain evidence="2">AMC_N1</strain>
    </source>
</reference>
<proteinExistence type="predicted"/>
<dbReference type="SUPFAM" id="SSF52047">
    <property type="entry name" value="RNI-like"/>
    <property type="match status" value="1"/>
</dbReference>
<dbReference type="Gene3D" id="3.80.10.10">
    <property type="entry name" value="Ribonuclease Inhibitor"/>
    <property type="match status" value="1"/>
</dbReference>
<gene>
    <name evidence="2" type="ORF">NQ318_014005</name>
</gene>
<dbReference type="InterPro" id="IPR036047">
    <property type="entry name" value="F-box-like_dom_sf"/>
</dbReference>
<evidence type="ECO:0000313" key="2">
    <source>
        <dbReference type="EMBL" id="KAJ8956651.1"/>
    </source>
</evidence>
<dbReference type="Pfam" id="PF13516">
    <property type="entry name" value="LRR_6"/>
    <property type="match status" value="3"/>
</dbReference>
<dbReference type="Pfam" id="PF12937">
    <property type="entry name" value="F-box-like"/>
    <property type="match status" value="1"/>
</dbReference>
<name>A0AAV8Z0E3_9CUCU</name>
<dbReference type="GO" id="GO:0019005">
    <property type="term" value="C:SCF ubiquitin ligase complex"/>
    <property type="evidence" value="ECO:0007669"/>
    <property type="project" value="TreeGrafter"/>
</dbReference>
<dbReference type="SMART" id="SM00256">
    <property type="entry name" value="FBOX"/>
    <property type="match status" value="1"/>
</dbReference>
<evidence type="ECO:0000259" key="1">
    <source>
        <dbReference type="PROSITE" id="PS50181"/>
    </source>
</evidence>
<dbReference type="EMBL" id="JAPWTK010000028">
    <property type="protein sequence ID" value="KAJ8956651.1"/>
    <property type="molecule type" value="Genomic_DNA"/>
</dbReference>
<dbReference type="SUPFAM" id="SSF81383">
    <property type="entry name" value="F-box domain"/>
    <property type="match status" value="1"/>
</dbReference>
<evidence type="ECO:0000313" key="3">
    <source>
        <dbReference type="Proteomes" id="UP001162162"/>
    </source>
</evidence>
<protein>
    <recommendedName>
        <fullName evidence="1">F-box domain-containing protein</fullName>
    </recommendedName>
</protein>
<sequence length="549" mass="64451">MESNEEGDDFVPIEKFLKMDHLEQYVYRVLDYTSRYNNSNSYYYAPINLVGKYAKYPSYGDFPEAYFLRSYGNWWKKSEGYQLDYRPQDFDPSGAEDYITLEFESAVVPRDIFIYEIYNPGSVVRIWGKSLCAPKCSWVLLWEGPPQIYPHKSRIFHPQMRKVNCLLNTIRLEFNQSHLQYHCSIDAVLLAGYQPSTNLQYNMMVKGLVDSFQKKPEVRKIMSDHIFDADSGGRDLFLNLPYEVIIHIFQYLDLKSLSRCAQVNKMWNEASVDPVLYQNLSLKPYWYLVNCNTLEYFMNKSKTLKKLDLSWCGNDSIEFKEFVAVFLRKDLRLKYINQWFQPSMSNLNKLVSLDLTSTDIQDNDLMTILKANKNLKHIIIDLCENLVRLDQIVEVVEKYNKNLTTWSSWKTSSLTAEGAKHFANCPHLKELDLGWCLINTDPGNCLERIASGCRQLKRLILSEWRGLNDYLLMPVIMACKELTQLDLLGIKNISSDLCEMALLMLPKLRLLDISFCEFVRQEEVEIWRQRYPHITIQRSCQYVVNDYLN</sequence>
<comment type="caution">
    <text evidence="2">The sequence shown here is derived from an EMBL/GenBank/DDBJ whole genome shotgun (WGS) entry which is preliminary data.</text>
</comment>
<organism evidence="2 3">
    <name type="scientific">Aromia moschata</name>
    <dbReference type="NCBI Taxonomy" id="1265417"/>
    <lineage>
        <taxon>Eukaryota</taxon>
        <taxon>Metazoa</taxon>
        <taxon>Ecdysozoa</taxon>
        <taxon>Arthropoda</taxon>
        <taxon>Hexapoda</taxon>
        <taxon>Insecta</taxon>
        <taxon>Pterygota</taxon>
        <taxon>Neoptera</taxon>
        <taxon>Endopterygota</taxon>
        <taxon>Coleoptera</taxon>
        <taxon>Polyphaga</taxon>
        <taxon>Cucujiformia</taxon>
        <taxon>Chrysomeloidea</taxon>
        <taxon>Cerambycidae</taxon>
        <taxon>Cerambycinae</taxon>
        <taxon>Callichromatini</taxon>
        <taxon>Aromia</taxon>
    </lineage>
</organism>
<dbReference type="PROSITE" id="PS50181">
    <property type="entry name" value="FBOX"/>
    <property type="match status" value="1"/>
</dbReference>
<feature type="domain" description="F-box" evidence="1">
    <location>
        <begin position="234"/>
        <end position="280"/>
    </location>
</feature>
<dbReference type="GO" id="GO:0031146">
    <property type="term" value="P:SCF-dependent proteasomal ubiquitin-dependent protein catabolic process"/>
    <property type="evidence" value="ECO:0007669"/>
    <property type="project" value="TreeGrafter"/>
</dbReference>
<dbReference type="InterPro" id="IPR001810">
    <property type="entry name" value="F-box_dom"/>
</dbReference>